<dbReference type="PANTHER" id="PTHR43673:SF10">
    <property type="entry name" value="NADH DEHYDROGENASE_NAD(P)H NITROREDUCTASE XCC3605-RELATED"/>
    <property type="match status" value="1"/>
</dbReference>
<evidence type="ECO:0000313" key="4">
    <source>
        <dbReference type="EMBL" id="MBE4907550.1"/>
    </source>
</evidence>
<reference evidence="4 5" key="1">
    <citation type="submission" date="2020-10" db="EMBL/GenBank/DDBJ databases">
        <title>Bacillus sp. HD4P25, an endophyte from a halophyte.</title>
        <authorList>
            <person name="Sun J.-Q."/>
        </authorList>
    </citation>
    <scope>NUCLEOTIDE SEQUENCE [LARGE SCALE GENOMIC DNA]</scope>
    <source>
        <strain evidence="4 5">YIM 93174</strain>
    </source>
</reference>
<comment type="caution">
    <text evidence="4">The sequence shown here is derived from an EMBL/GenBank/DDBJ whole genome shotgun (WGS) entry which is preliminary data.</text>
</comment>
<dbReference type="SUPFAM" id="SSF55469">
    <property type="entry name" value="FMN-dependent nitroreductase-like"/>
    <property type="match status" value="2"/>
</dbReference>
<dbReference type="Pfam" id="PF14512">
    <property type="entry name" value="TM1586_NiRdase"/>
    <property type="match status" value="1"/>
</dbReference>
<evidence type="ECO:0000256" key="1">
    <source>
        <dbReference type="ARBA" id="ARBA00007118"/>
    </source>
</evidence>
<dbReference type="RefSeq" id="WP_193535028.1">
    <property type="nucleotide sequence ID" value="NZ_JADCLJ010000011.1"/>
</dbReference>
<evidence type="ECO:0000259" key="3">
    <source>
        <dbReference type="Pfam" id="PF14512"/>
    </source>
</evidence>
<sequence length="289" mass="32824">MNDNRSMIEVMRNRKSIRTYKTENISDGDYQAIIEYIQKAGSFSGPFNRQGKVALVQVNNNVTDKGIKLGTYGFIKNPRAYLVGITEKNKYSLVDFAYSFHKLTLFATGIGLGTCWMGGTFSRNSFEQELSSIKDGEFIPCITPIGYPNEKERIFDKAVRVVVKADNKKAWEKLFFDAAFDKPLREENAGPLAIPIEMLRLGPSASNKQPWRLVVSPDRKTSHLYIEHTPNYSSSLGYDMQLLDMGIAMCQFDMACKELSLEGKWIVEDPEMDLPNSNYEYIASWQINS</sequence>
<dbReference type="InterPro" id="IPR000415">
    <property type="entry name" value="Nitroreductase-like"/>
</dbReference>
<keyword evidence="2" id="KW-0560">Oxidoreductase</keyword>
<dbReference type="PANTHER" id="PTHR43673">
    <property type="entry name" value="NAD(P)H NITROREDUCTASE YDGI-RELATED"/>
    <property type="match status" value="1"/>
</dbReference>
<keyword evidence="5" id="KW-1185">Reference proteome</keyword>
<dbReference type="EMBL" id="JADCLJ010000011">
    <property type="protein sequence ID" value="MBE4907550.1"/>
    <property type="molecule type" value="Genomic_DNA"/>
</dbReference>
<comment type="similarity">
    <text evidence="1">Belongs to the nitroreductase family.</text>
</comment>
<accession>A0ABR9QGD3</accession>
<proteinExistence type="inferred from homology"/>
<dbReference type="Proteomes" id="UP001516662">
    <property type="component" value="Unassembled WGS sequence"/>
</dbReference>
<name>A0ABR9QGD3_9BACI</name>
<dbReference type="InterPro" id="IPR029478">
    <property type="entry name" value="TM1586_NiRdase"/>
</dbReference>
<gene>
    <name evidence="4" type="ORF">IMZ08_05665</name>
</gene>
<protein>
    <submittedName>
        <fullName evidence="4">Nitroreductase</fullName>
    </submittedName>
</protein>
<organism evidence="4 5">
    <name type="scientific">Litchfieldia luteola</name>
    <dbReference type="NCBI Taxonomy" id="682179"/>
    <lineage>
        <taxon>Bacteria</taxon>
        <taxon>Bacillati</taxon>
        <taxon>Bacillota</taxon>
        <taxon>Bacilli</taxon>
        <taxon>Bacillales</taxon>
        <taxon>Bacillaceae</taxon>
        <taxon>Litchfieldia</taxon>
    </lineage>
</organism>
<evidence type="ECO:0000256" key="2">
    <source>
        <dbReference type="ARBA" id="ARBA00023002"/>
    </source>
</evidence>
<feature type="domain" description="Putative nitroreductase TM1586" evidence="3">
    <location>
        <begin position="8"/>
        <end position="255"/>
    </location>
</feature>
<dbReference type="Gene3D" id="3.40.109.10">
    <property type="entry name" value="NADH Oxidase"/>
    <property type="match status" value="1"/>
</dbReference>
<evidence type="ECO:0000313" key="5">
    <source>
        <dbReference type="Proteomes" id="UP001516662"/>
    </source>
</evidence>
<dbReference type="Gene3D" id="3.40.109.30">
    <property type="entry name" value="putative nitroreductase (tm1586), domain 2"/>
    <property type="match status" value="1"/>
</dbReference>